<dbReference type="AlphaFoldDB" id="A0A2Z5GAH0"/>
<reference evidence="1 2" key="1">
    <citation type="journal article" date="2018" name="Front. Microbiol.">
        <title>Hydrolytic Capabilities as a Key to Environmental Success: Chitinolytic and Cellulolytic Acidobacteria From Acidic Sub-arctic Soils and Boreal Peatlands.</title>
        <authorList>
            <person name="Belova S.E."/>
            <person name="Ravin N.V."/>
            <person name="Pankratov T.A."/>
            <person name="Rakitin A.L."/>
            <person name="Ivanova A.A."/>
            <person name="Beletsky A.V."/>
            <person name="Mardanov A.V."/>
            <person name="Sinninghe Damste J.S."/>
            <person name="Dedysh S.N."/>
        </authorList>
    </citation>
    <scope>NUCLEOTIDE SEQUENCE [LARGE SCALE GENOMIC DNA]</scope>
    <source>
        <strain evidence="1 2">SBC82</strain>
        <plasmid evidence="2">pacpol2</plasmid>
    </source>
</reference>
<dbReference type="Pfam" id="PF20159">
    <property type="entry name" value="YidB"/>
    <property type="match status" value="1"/>
</dbReference>
<evidence type="ECO:0008006" key="3">
    <source>
        <dbReference type="Google" id="ProtNLM"/>
    </source>
</evidence>
<dbReference type="InterPro" id="IPR027405">
    <property type="entry name" value="YidB-like"/>
</dbReference>
<evidence type="ECO:0000313" key="2">
    <source>
        <dbReference type="Proteomes" id="UP000253606"/>
    </source>
</evidence>
<accession>A0A2Z5GAH0</accession>
<evidence type="ECO:0000313" key="1">
    <source>
        <dbReference type="EMBL" id="AXC16009.1"/>
    </source>
</evidence>
<organism evidence="1 2">
    <name type="scientific">Acidisarcina polymorpha</name>
    <dbReference type="NCBI Taxonomy" id="2211140"/>
    <lineage>
        <taxon>Bacteria</taxon>
        <taxon>Pseudomonadati</taxon>
        <taxon>Acidobacteriota</taxon>
        <taxon>Terriglobia</taxon>
        <taxon>Terriglobales</taxon>
        <taxon>Acidobacteriaceae</taxon>
        <taxon>Acidisarcina</taxon>
    </lineage>
</organism>
<keyword evidence="1" id="KW-0614">Plasmid</keyword>
<dbReference type="SUPFAM" id="SSF140804">
    <property type="entry name" value="YidB-like"/>
    <property type="match status" value="1"/>
</dbReference>
<sequence>MGLLDSIEGMAGQVATDGGTRSKVAGGLMRALDEHPGGLAGVLDSFKQNGMGDHVQGWATGQQQTATPEQVQQGLGGTGLVERVAEKAGVSPQVAQVAMATVLPMVIAHFTQGGQSSPPQSGFGGMASQILSKFV</sequence>
<name>A0A2Z5GAH0_9BACT</name>
<dbReference type="KEGG" id="abas:ACPOL_6799"/>
<dbReference type="EMBL" id="CP030842">
    <property type="protein sequence ID" value="AXC16009.1"/>
    <property type="molecule type" value="Genomic_DNA"/>
</dbReference>
<dbReference type="Proteomes" id="UP000253606">
    <property type="component" value="Plasmid pACPOL2"/>
</dbReference>
<protein>
    <recommendedName>
        <fullName evidence="3">DUF937 domain-containing protein</fullName>
    </recommendedName>
</protein>
<proteinExistence type="predicted"/>
<geneLocation type="plasmid" evidence="2">
    <name>pacpol2</name>
</geneLocation>
<dbReference type="Gene3D" id="1.10.10.690">
    <property type="entry name" value="YidB-like"/>
    <property type="match status" value="1"/>
</dbReference>
<dbReference type="InterPro" id="IPR045372">
    <property type="entry name" value="YidB"/>
</dbReference>
<dbReference type="RefSeq" id="WP_114211215.1">
    <property type="nucleotide sequence ID" value="NZ_CP030842.1"/>
</dbReference>
<keyword evidence="2" id="KW-1185">Reference proteome</keyword>
<dbReference type="OrthoDB" id="120162at2"/>
<gene>
    <name evidence="1" type="ORF">ACPOL_6799</name>
</gene>